<dbReference type="Gene3D" id="1.25.40.20">
    <property type="entry name" value="Ankyrin repeat-containing domain"/>
    <property type="match status" value="1"/>
</dbReference>
<dbReference type="InterPro" id="IPR002110">
    <property type="entry name" value="Ankyrin_rpt"/>
</dbReference>
<name>A0AA48L322_9TREE</name>
<dbReference type="EMBL" id="AP028214">
    <property type="protein sequence ID" value="BEI91047.1"/>
    <property type="molecule type" value="Genomic_DNA"/>
</dbReference>
<gene>
    <name evidence="3" type="ORF">CcaverHIS019_0311170</name>
</gene>
<keyword evidence="1" id="KW-0040">ANK repeat</keyword>
<reference evidence="3" key="1">
    <citation type="journal article" date="2023" name="BMC Genomics">
        <title>Chromosome-level genome assemblies of Cutaneotrichosporon spp. (Trichosporonales, Basidiomycota) reveal imbalanced evolution between nucleotide sequences and chromosome synteny.</title>
        <authorList>
            <person name="Kobayashi Y."/>
            <person name="Kayamori A."/>
            <person name="Aoki K."/>
            <person name="Shiwa Y."/>
            <person name="Matsutani M."/>
            <person name="Fujita N."/>
            <person name="Sugita T."/>
            <person name="Iwasaki W."/>
            <person name="Tanaka N."/>
            <person name="Takashima M."/>
        </authorList>
    </citation>
    <scope>NUCLEOTIDE SEQUENCE</scope>
    <source>
        <strain evidence="3">HIS019</strain>
    </source>
</reference>
<feature type="compositionally biased region" description="Polar residues" evidence="2">
    <location>
        <begin position="270"/>
        <end position="279"/>
    </location>
</feature>
<feature type="region of interest" description="Disordered" evidence="2">
    <location>
        <begin position="267"/>
        <end position="292"/>
    </location>
</feature>
<organism evidence="3 4">
    <name type="scientific">Cutaneotrichosporon cavernicola</name>
    <dbReference type="NCBI Taxonomy" id="279322"/>
    <lineage>
        <taxon>Eukaryota</taxon>
        <taxon>Fungi</taxon>
        <taxon>Dikarya</taxon>
        <taxon>Basidiomycota</taxon>
        <taxon>Agaricomycotina</taxon>
        <taxon>Tremellomycetes</taxon>
        <taxon>Trichosporonales</taxon>
        <taxon>Trichosporonaceae</taxon>
        <taxon>Cutaneotrichosporon</taxon>
    </lineage>
</organism>
<dbReference type="PROSITE" id="PS50088">
    <property type="entry name" value="ANK_REPEAT"/>
    <property type="match status" value="1"/>
</dbReference>
<feature type="region of interest" description="Disordered" evidence="2">
    <location>
        <begin position="664"/>
        <end position="690"/>
    </location>
</feature>
<accession>A0AA48L322</accession>
<dbReference type="GeneID" id="85494917"/>
<evidence type="ECO:0000256" key="1">
    <source>
        <dbReference type="PROSITE-ProRule" id="PRU00023"/>
    </source>
</evidence>
<dbReference type="Proteomes" id="UP001233271">
    <property type="component" value="Chromosome 3"/>
</dbReference>
<dbReference type="AlphaFoldDB" id="A0AA48L322"/>
<keyword evidence="4" id="KW-1185">Reference proteome</keyword>
<dbReference type="InterPro" id="IPR036770">
    <property type="entry name" value="Ankyrin_rpt-contain_sf"/>
</dbReference>
<feature type="repeat" description="ANK" evidence="1">
    <location>
        <begin position="532"/>
        <end position="564"/>
    </location>
</feature>
<proteinExistence type="predicted"/>
<sequence>MKVEHPIASSVSGWMMGLAWDSLWHAFISPQQDRDNFYREIMDKLEIDLDGDIPPENPETRKHARYNHHQFGKSSYPWKYRVDFIKEFRDFSKVRLVAHKNEGVTAVSWDREGGGREFRIKHFKWMETEFLMPVGDPNLKPCFVTREMIHTTLIRLVQEPHTAWQSLQELHNLLVETPTKYHWRKEWKDVANCAVKLATIFRTQYRNALRFAVAAQELADYEGMIEAVETDDNQRKKGSIASKGIKAAGAGAKANARLGLGVKDKGMNATKAQGSSKGIRTSKKKAPEGAEPVSRLITTEDPFPSKILSPCENALPLANPIMDMITPKAVPKANKPPLNFPASCTLVPSDKAIRRAIPSAKFLDLPLEILERIHMYSESEALPIVNKHLKSRFSSVHYKAHWVLYTRGPTKSHLCNTSTKSGVTRLDSILTRRLCNKEVLLRVLEIWEKRLRQFDREDRERQLKLWERQQEQRRWSGHEPEVTPPQPDPPRPSPLATRIPRRLLRTRPGAKPGIDPYVRFLVHKFNIPPDADGCYPLIRGAADRNYELVEWLLRRGTSVTKNDNLALKAAIMNQDLKMLRLLIEPEGYRYNKEKQAHITKHSDPVPLPDRTQCRREWVDLALQYKAYDIVHWLVDEKGLTPSLNRIMNLESAGYKCSELERLQEMAPQPKKQGQEKKNKKRKFKEITVLE</sequence>
<dbReference type="RefSeq" id="XP_060456312.1">
    <property type="nucleotide sequence ID" value="XM_060599638.1"/>
</dbReference>
<evidence type="ECO:0000256" key="2">
    <source>
        <dbReference type="SAM" id="MobiDB-lite"/>
    </source>
</evidence>
<feature type="region of interest" description="Disordered" evidence="2">
    <location>
        <begin position="474"/>
        <end position="498"/>
    </location>
</feature>
<feature type="compositionally biased region" description="Pro residues" evidence="2">
    <location>
        <begin position="482"/>
        <end position="493"/>
    </location>
</feature>
<evidence type="ECO:0000313" key="4">
    <source>
        <dbReference type="Proteomes" id="UP001233271"/>
    </source>
</evidence>
<dbReference type="KEGG" id="ccac:CcaHIS019_0311170"/>
<evidence type="ECO:0000313" key="3">
    <source>
        <dbReference type="EMBL" id="BEI91047.1"/>
    </source>
</evidence>
<dbReference type="SUPFAM" id="SSF140860">
    <property type="entry name" value="Pseudo ankyrin repeat-like"/>
    <property type="match status" value="1"/>
</dbReference>
<protein>
    <submittedName>
        <fullName evidence="3">Uncharacterized protein</fullName>
    </submittedName>
</protein>